<evidence type="ECO:0000313" key="1">
    <source>
        <dbReference type="EMBL" id="KMM32516.1"/>
    </source>
</evidence>
<organism evidence="1 2">
    <name type="scientific">Parabacteroides goldsteinii</name>
    <dbReference type="NCBI Taxonomy" id="328812"/>
    <lineage>
        <taxon>Bacteria</taxon>
        <taxon>Pseudomonadati</taxon>
        <taxon>Bacteroidota</taxon>
        <taxon>Bacteroidia</taxon>
        <taxon>Bacteroidales</taxon>
        <taxon>Tannerellaceae</taxon>
        <taxon>Parabacteroides</taxon>
    </lineage>
</organism>
<evidence type="ECO:0008006" key="3">
    <source>
        <dbReference type="Google" id="ProtNLM"/>
    </source>
</evidence>
<accession>A0A0J6C8A5</accession>
<dbReference type="RefSeq" id="WP_008771434.1">
    <property type="nucleotide sequence ID" value="NZ_LFJV01000057.1"/>
</dbReference>
<dbReference type="PROSITE" id="PS51257">
    <property type="entry name" value="PROKAR_LIPOPROTEIN"/>
    <property type="match status" value="1"/>
</dbReference>
<dbReference type="AlphaFoldDB" id="A0A0J6C8A5"/>
<protein>
    <recommendedName>
        <fullName evidence="3">Lipoprotein</fullName>
    </recommendedName>
</protein>
<proteinExistence type="predicted"/>
<gene>
    <name evidence="1" type="ORF">ACM15_16705</name>
</gene>
<evidence type="ECO:0000313" key="2">
    <source>
        <dbReference type="Proteomes" id="UP000036166"/>
    </source>
</evidence>
<dbReference type="Proteomes" id="UP000036166">
    <property type="component" value="Unassembled WGS sequence"/>
</dbReference>
<name>A0A0J6C8A5_9BACT</name>
<sequence>MNIKHLFFCMLLITFSSCSKPGYEKAIAEWVQTDSHGTWTDLKFELLEVLETEDVTVSDSLRYLNNKSAQLSAVIQKAESPRALFKPSFSAYMEAEKSLKATDAMKAMYLHRDSTEVIGKILKCRYAIVQPHSGVQQKKTASFLLSPDMEKCIGKLKPASK</sequence>
<dbReference type="EMBL" id="LFJV01000057">
    <property type="protein sequence ID" value="KMM32516.1"/>
    <property type="molecule type" value="Genomic_DNA"/>
</dbReference>
<reference evidence="1 2" key="1">
    <citation type="submission" date="2015-06" db="EMBL/GenBank/DDBJ databases">
        <title>Draft Genome Sequence of Parabacteroides goldsteinii with Putative Novel Metallo-Beta-Lactamases Isolated from a Blood Culture from a Human Patient.</title>
        <authorList>
            <person name="Krogh T.J."/>
            <person name="Agergaard C.N."/>
            <person name="Moller-Jensen J."/>
            <person name="Justesen U.S."/>
        </authorList>
    </citation>
    <scope>NUCLEOTIDE SEQUENCE [LARGE SCALE GENOMIC DNA]</scope>
    <source>
        <strain evidence="1 2">910340</strain>
    </source>
</reference>
<comment type="caution">
    <text evidence="1">The sequence shown here is derived from an EMBL/GenBank/DDBJ whole genome shotgun (WGS) entry which is preliminary data.</text>
</comment>
<dbReference type="PATRIC" id="fig|328812.4.peg.4298"/>